<dbReference type="EMBL" id="CASHTH010003162">
    <property type="protein sequence ID" value="CAI8041097.1"/>
    <property type="molecule type" value="Genomic_DNA"/>
</dbReference>
<dbReference type="GO" id="GO:0003677">
    <property type="term" value="F:DNA binding"/>
    <property type="evidence" value="ECO:0007669"/>
    <property type="project" value="InterPro"/>
</dbReference>
<evidence type="ECO:0000313" key="2">
    <source>
        <dbReference type="EMBL" id="CAI8041097.1"/>
    </source>
</evidence>
<sequence length="345" mass="38895">MRLPSECYQMQKTIEPHLPHLSQPQLTGLALWVCGAILAGSACQNAVASALSPWSNWYNLRQRLREWLYDGGDRATPCQTELDVTLCFAPLLRWVLCWWRSGGLALAIDPTLKGDQTTAIVISVVYRSCAIPVAWHIRHADQPGSWMDPTVELLQALAPAVPENMTVIVLCDRGIASPKLWQQIRDQGWHPGMRYRKNITFCADGGKRLPAQRFVSRPDTAWIGRGTAFSTPKAQRRCTLLVVWYSEQEEPWIILTDLAPDQVGPSWYALRFWIELGFKALKSLGWKWDKTRRTDPTRVSRHWLVLSVATLLALAYGTRVEDAQERRIAPGNLRDAAQSAGSQSP</sequence>
<accession>A0AA35X820</accession>
<gene>
    <name evidence="2" type="ORF">GBAR_LOCUS22837</name>
</gene>
<name>A0AA35X820_GEOBA</name>
<protein>
    <recommendedName>
        <fullName evidence="1">Rhodanese domain-containing protein</fullName>
    </recommendedName>
</protein>
<dbReference type="InterPro" id="IPR002559">
    <property type="entry name" value="Transposase_11"/>
</dbReference>
<feature type="domain" description="Rhodanese" evidence="1">
    <location>
        <begin position="126"/>
        <end position="210"/>
    </location>
</feature>
<dbReference type="GO" id="GO:0006313">
    <property type="term" value="P:DNA transposition"/>
    <property type="evidence" value="ECO:0007669"/>
    <property type="project" value="InterPro"/>
</dbReference>
<dbReference type="Proteomes" id="UP001174909">
    <property type="component" value="Unassembled WGS sequence"/>
</dbReference>
<dbReference type="SUPFAM" id="SSF53098">
    <property type="entry name" value="Ribonuclease H-like"/>
    <property type="match status" value="1"/>
</dbReference>
<proteinExistence type="predicted"/>
<dbReference type="Pfam" id="PF01609">
    <property type="entry name" value="DDE_Tnp_1"/>
    <property type="match status" value="1"/>
</dbReference>
<dbReference type="GO" id="GO:0004803">
    <property type="term" value="F:transposase activity"/>
    <property type="evidence" value="ECO:0007669"/>
    <property type="project" value="InterPro"/>
</dbReference>
<evidence type="ECO:0000313" key="3">
    <source>
        <dbReference type="Proteomes" id="UP001174909"/>
    </source>
</evidence>
<reference evidence="2" key="1">
    <citation type="submission" date="2023-03" db="EMBL/GenBank/DDBJ databases">
        <authorList>
            <person name="Steffen K."/>
            <person name="Cardenas P."/>
        </authorList>
    </citation>
    <scope>NUCLEOTIDE SEQUENCE</scope>
</reference>
<comment type="caution">
    <text evidence="2">The sequence shown here is derived from an EMBL/GenBank/DDBJ whole genome shotgun (WGS) entry which is preliminary data.</text>
</comment>
<dbReference type="AlphaFoldDB" id="A0AA35X820"/>
<evidence type="ECO:0000259" key="1">
    <source>
        <dbReference type="PROSITE" id="PS50206"/>
    </source>
</evidence>
<dbReference type="InterPro" id="IPR012337">
    <property type="entry name" value="RNaseH-like_sf"/>
</dbReference>
<keyword evidence="3" id="KW-1185">Reference proteome</keyword>
<dbReference type="PROSITE" id="PS50206">
    <property type="entry name" value="RHODANESE_3"/>
    <property type="match status" value="1"/>
</dbReference>
<dbReference type="InterPro" id="IPR001763">
    <property type="entry name" value="Rhodanese-like_dom"/>
</dbReference>
<organism evidence="2 3">
    <name type="scientific">Geodia barretti</name>
    <name type="common">Barrett's horny sponge</name>
    <dbReference type="NCBI Taxonomy" id="519541"/>
    <lineage>
        <taxon>Eukaryota</taxon>
        <taxon>Metazoa</taxon>
        <taxon>Porifera</taxon>
        <taxon>Demospongiae</taxon>
        <taxon>Heteroscleromorpha</taxon>
        <taxon>Tetractinellida</taxon>
        <taxon>Astrophorina</taxon>
        <taxon>Geodiidae</taxon>
        <taxon>Geodia</taxon>
    </lineage>
</organism>